<accession>A0AC59ZCE4</accession>
<proteinExistence type="predicted"/>
<gene>
    <name evidence="1" type="ORF">MRATA1EN22A_LOCUS16181</name>
</gene>
<name>A0AC59ZCE4_RANTA</name>
<dbReference type="Proteomes" id="UP001162501">
    <property type="component" value="Chromosome 26"/>
</dbReference>
<reference evidence="1" key="2">
    <citation type="submission" date="2025-03" db="EMBL/GenBank/DDBJ databases">
        <authorList>
            <consortium name="ELIXIR-Norway"/>
            <consortium name="Elixir Norway"/>
        </authorList>
    </citation>
    <scope>NUCLEOTIDE SEQUENCE</scope>
</reference>
<reference evidence="1" key="1">
    <citation type="submission" date="2023-05" db="EMBL/GenBank/DDBJ databases">
        <authorList>
            <consortium name="ELIXIR-Norway"/>
        </authorList>
    </citation>
    <scope>NUCLEOTIDE SEQUENCE</scope>
</reference>
<evidence type="ECO:0000313" key="1">
    <source>
        <dbReference type="EMBL" id="CAN0347284.1"/>
    </source>
</evidence>
<dbReference type="EMBL" id="OX596110">
    <property type="protein sequence ID" value="CAN0347284.1"/>
    <property type="molecule type" value="Genomic_DNA"/>
</dbReference>
<evidence type="ECO:0000313" key="2">
    <source>
        <dbReference type="Proteomes" id="UP001162501"/>
    </source>
</evidence>
<protein>
    <submittedName>
        <fullName evidence="1">Uncharacterized protein</fullName>
    </submittedName>
</protein>
<organism evidence="1 2">
    <name type="scientific">Rangifer tarandus platyrhynchus</name>
    <name type="common">Svalbard reindeer</name>
    <dbReference type="NCBI Taxonomy" id="3082113"/>
    <lineage>
        <taxon>Eukaryota</taxon>
        <taxon>Metazoa</taxon>
        <taxon>Chordata</taxon>
        <taxon>Craniata</taxon>
        <taxon>Vertebrata</taxon>
        <taxon>Euteleostomi</taxon>
        <taxon>Mammalia</taxon>
        <taxon>Eutheria</taxon>
        <taxon>Laurasiatheria</taxon>
        <taxon>Artiodactyla</taxon>
        <taxon>Ruminantia</taxon>
        <taxon>Pecora</taxon>
        <taxon>Cervidae</taxon>
        <taxon>Odocoileinae</taxon>
        <taxon>Rangifer</taxon>
    </lineage>
</organism>
<sequence>MCVCVCVCARVCVCVNRSVVCDSLRPHGLSLPGSPVHGTLQEEHWCGLPFSSLGDLPGPGPNPALPRHRQILCHLSQCGMIDVYLHTSHLLYSFICQGTSGLFPGLDCCK</sequence>